<dbReference type="PROSITE" id="PS50847">
    <property type="entry name" value="GRAM_POS_ANCHORING"/>
    <property type="match status" value="1"/>
</dbReference>
<dbReference type="InterPro" id="IPR019931">
    <property type="entry name" value="LPXTG_anchor"/>
</dbReference>
<reference evidence="9" key="1">
    <citation type="journal article" date="2019" name="Int. J. Syst. Evol. Microbiol.">
        <title>The Global Catalogue of Microorganisms (GCM) 10K type strain sequencing project: providing services to taxonomists for standard genome sequencing and annotation.</title>
        <authorList>
            <consortium name="The Broad Institute Genomics Platform"/>
            <consortium name="The Broad Institute Genome Sequencing Center for Infectious Disease"/>
            <person name="Wu L."/>
            <person name="Ma J."/>
        </authorList>
    </citation>
    <scope>NUCLEOTIDE SEQUENCE [LARGE SCALE GENOMIC DNA]</scope>
    <source>
        <strain evidence="9">CGMCC 4.7246</strain>
    </source>
</reference>
<dbReference type="Proteomes" id="UP001596220">
    <property type="component" value="Unassembled WGS sequence"/>
</dbReference>
<dbReference type="SUPFAM" id="SSF117074">
    <property type="entry name" value="Hypothetical protein PA1324"/>
    <property type="match status" value="1"/>
</dbReference>
<evidence type="ECO:0000256" key="3">
    <source>
        <dbReference type="ARBA" id="ARBA00022729"/>
    </source>
</evidence>
<keyword evidence="2" id="KW-0964">Secreted</keyword>
<name>A0ABW1P8T8_9PSEU</name>
<proteinExistence type="predicted"/>
<evidence type="ECO:0000313" key="9">
    <source>
        <dbReference type="Proteomes" id="UP001596220"/>
    </source>
</evidence>
<evidence type="ECO:0000256" key="4">
    <source>
        <dbReference type="ARBA" id="ARBA00023088"/>
    </source>
</evidence>
<dbReference type="RefSeq" id="WP_380637670.1">
    <property type="nucleotide sequence ID" value="NZ_JBHSQO010000018.1"/>
</dbReference>
<feature type="chain" id="PRO_5045928575" evidence="6">
    <location>
        <begin position="19"/>
        <end position="420"/>
    </location>
</feature>
<dbReference type="Gene3D" id="2.60.40.10">
    <property type="entry name" value="Immunoglobulins"/>
    <property type="match status" value="1"/>
</dbReference>
<sequence>MRNLSRAAAACAAFTALAAGTVPAAAQDGGTVVIEGLVWFDRNADGKRDAGEQPLANGRAIRVSDAATRQDIGVFRTDARGRYRAEVPDVPVMVYNPNADVFRPTTKAPSQPVVGGGTVDFGLRGADVPVLCRVEGGAGTTPPSGCPVRVTGGPLDVDRSAEPAVGGDSSFQDLPAGRYTITAGALFGHGLALVRPTGGDRVDWVTYTREIEIDHTLVGPRVELAYGAARGDMSYALRLEPGRDRYAVGDEFEAVVSVTNGGTAPERAVFALGEPSDRQAERVAIGDNVTADANGYTLEDRLPPGATAEVRFTLRVKAPFSAVDVVGAGVNELPDADSSNNAARVPVLIGDGASTTSTTAPTATITTAPSTTGSATVPVAGDGGNLADTGAAPLPLFALGGLLLGGGALALVAARRRRRA</sequence>
<organism evidence="8 9">
    <name type="scientific">Saccharothrix lopnurensis</name>
    <dbReference type="NCBI Taxonomy" id="1670621"/>
    <lineage>
        <taxon>Bacteria</taxon>
        <taxon>Bacillati</taxon>
        <taxon>Actinomycetota</taxon>
        <taxon>Actinomycetes</taxon>
        <taxon>Pseudonocardiales</taxon>
        <taxon>Pseudonocardiaceae</taxon>
        <taxon>Saccharothrix</taxon>
    </lineage>
</organism>
<dbReference type="InterPro" id="IPR013783">
    <property type="entry name" value="Ig-like_fold"/>
</dbReference>
<keyword evidence="5" id="KW-1133">Transmembrane helix</keyword>
<keyword evidence="5" id="KW-0472">Membrane</keyword>
<dbReference type="EMBL" id="JBHSQO010000018">
    <property type="protein sequence ID" value="MFC6091473.1"/>
    <property type="molecule type" value="Genomic_DNA"/>
</dbReference>
<gene>
    <name evidence="8" type="ORF">ACFP3R_19530</name>
</gene>
<evidence type="ECO:0000256" key="5">
    <source>
        <dbReference type="SAM" id="Phobius"/>
    </source>
</evidence>
<feature type="transmembrane region" description="Helical" evidence="5">
    <location>
        <begin position="394"/>
        <end position="414"/>
    </location>
</feature>
<feature type="signal peptide" evidence="6">
    <location>
        <begin position="1"/>
        <end position="18"/>
    </location>
</feature>
<keyword evidence="3 6" id="KW-0732">Signal</keyword>
<keyword evidence="4" id="KW-0572">Peptidoglycan-anchor</keyword>
<evidence type="ECO:0000256" key="6">
    <source>
        <dbReference type="SAM" id="SignalP"/>
    </source>
</evidence>
<evidence type="ECO:0000259" key="7">
    <source>
        <dbReference type="PROSITE" id="PS50847"/>
    </source>
</evidence>
<comment type="caution">
    <text evidence="8">The sequence shown here is derived from an EMBL/GenBank/DDBJ whole genome shotgun (WGS) entry which is preliminary data.</text>
</comment>
<accession>A0ABW1P8T8</accession>
<evidence type="ECO:0000313" key="8">
    <source>
        <dbReference type="EMBL" id="MFC6091473.1"/>
    </source>
</evidence>
<feature type="domain" description="Gram-positive cocci surface proteins LPxTG" evidence="7">
    <location>
        <begin position="386"/>
        <end position="420"/>
    </location>
</feature>
<evidence type="ECO:0000256" key="2">
    <source>
        <dbReference type="ARBA" id="ARBA00022525"/>
    </source>
</evidence>
<keyword evidence="9" id="KW-1185">Reference proteome</keyword>
<protein>
    <submittedName>
        <fullName evidence="8">LPXTG cell wall anchor domain-containing protein</fullName>
    </submittedName>
</protein>
<dbReference type="NCBIfam" id="TIGR01167">
    <property type="entry name" value="LPXTG_anchor"/>
    <property type="match status" value="1"/>
</dbReference>
<evidence type="ECO:0000256" key="1">
    <source>
        <dbReference type="ARBA" id="ARBA00022512"/>
    </source>
</evidence>
<keyword evidence="1" id="KW-0134">Cell wall</keyword>
<keyword evidence="5" id="KW-0812">Transmembrane</keyword>